<gene>
    <name evidence="2" type="ORF">GCM10009755_02900</name>
</gene>
<keyword evidence="3" id="KW-1185">Reference proteome</keyword>
<evidence type="ECO:0000256" key="1">
    <source>
        <dbReference type="SAM" id="MobiDB-lite"/>
    </source>
</evidence>
<evidence type="ECO:0000313" key="3">
    <source>
        <dbReference type="Proteomes" id="UP001500755"/>
    </source>
</evidence>
<evidence type="ECO:0008006" key="4">
    <source>
        <dbReference type="Google" id="ProtNLM"/>
    </source>
</evidence>
<protein>
    <recommendedName>
        <fullName evidence="4">Ankyrin repeat domain-containing protein</fullName>
    </recommendedName>
</protein>
<dbReference type="EMBL" id="BAAANO010000004">
    <property type="protein sequence ID" value="GAA1998944.1"/>
    <property type="molecule type" value="Genomic_DNA"/>
</dbReference>
<dbReference type="SUPFAM" id="SSF48403">
    <property type="entry name" value="Ankyrin repeat"/>
    <property type="match status" value="1"/>
</dbReference>
<dbReference type="RefSeq" id="WP_344306310.1">
    <property type="nucleotide sequence ID" value="NZ_BAAANO010000004.1"/>
</dbReference>
<reference evidence="2 3" key="1">
    <citation type="journal article" date="2019" name="Int. J. Syst. Evol. Microbiol.">
        <title>The Global Catalogue of Microorganisms (GCM) 10K type strain sequencing project: providing services to taxonomists for standard genome sequencing and annotation.</title>
        <authorList>
            <consortium name="The Broad Institute Genomics Platform"/>
            <consortium name="The Broad Institute Genome Sequencing Center for Infectious Disease"/>
            <person name="Wu L."/>
            <person name="Ma J."/>
        </authorList>
    </citation>
    <scope>NUCLEOTIDE SEQUENCE [LARGE SCALE GENOMIC DNA]</scope>
    <source>
        <strain evidence="2 3">JCM 14546</strain>
    </source>
</reference>
<organism evidence="2 3">
    <name type="scientific">Brevibacterium samyangense</name>
    <dbReference type="NCBI Taxonomy" id="366888"/>
    <lineage>
        <taxon>Bacteria</taxon>
        <taxon>Bacillati</taxon>
        <taxon>Actinomycetota</taxon>
        <taxon>Actinomycetes</taxon>
        <taxon>Micrococcales</taxon>
        <taxon>Brevibacteriaceae</taxon>
        <taxon>Brevibacterium</taxon>
    </lineage>
</organism>
<feature type="region of interest" description="Disordered" evidence="1">
    <location>
        <begin position="134"/>
        <end position="157"/>
    </location>
</feature>
<dbReference type="InterPro" id="IPR036770">
    <property type="entry name" value="Ankyrin_rpt-contain_sf"/>
</dbReference>
<comment type="caution">
    <text evidence="2">The sequence shown here is derived from an EMBL/GenBank/DDBJ whole genome shotgun (WGS) entry which is preliminary data.</text>
</comment>
<evidence type="ECO:0000313" key="2">
    <source>
        <dbReference type="EMBL" id="GAA1998944.1"/>
    </source>
</evidence>
<name>A0ABN2T508_9MICO</name>
<proteinExistence type="predicted"/>
<dbReference type="Proteomes" id="UP001500755">
    <property type="component" value="Unassembled WGS sequence"/>
</dbReference>
<sequence length="178" mass="20181">MPSVVFTARNGTYEEFLSVYDPATQDVTKLLFKASAHRNAVDRAKIMHRLLDDGADPSAEDEFGSTLLGVLEVEHDPAADGRLLERLIADGANVNALGRKGDRPIDLVRRMSGVKDEDRTPYYKVLFEADGLDLDLPENSRDPEGPTYRESFTDSEEKDRFPVMHRYFSEWERQHPPV</sequence>
<dbReference type="Gene3D" id="1.25.40.20">
    <property type="entry name" value="Ankyrin repeat-containing domain"/>
    <property type="match status" value="1"/>
</dbReference>
<accession>A0ABN2T508</accession>